<gene>
    <name evidence="4" type="ORF">EJ05DRAFT_476517</name>
</gene>
<evidence type="ECO:0000256" key="1">
    <source>
        <dbReference type="ARBA" id="ARBA00010307"/>
    </source>
</evidence>
<reference evidence="4" key="1">
    <citation type="journal article" date="2020" name="Stud. Mycol.">
        <title>101 Dothideomycetes genomes: a test case for predicting lifestyles and emergence of pathogens.</title>
        <authorList>
            <person name="Haridas S."/>
            <person name="Albert R."/>
            <person name="Binder M."/>
            <person name="Bloem J."/>
            <person name="Labutti K."/>
            <person name="Salamov A."/>
            <person name="Andreopoulos B."/>
            <person name="Baker S."/>
            <person name="Barry K."/>
            <person name="Bills G."/>
            <person name="Bluhm B."/>
            <person name="Cannon C."/>
            <person name="Castanera R."/>
            <person name="Culley D."/>
            <person name="Daum C."/>
            <person name="Ezra D."/>
            <person name="Gonzalez J."/>
            <person name="Henrissat B."/>
            <person name="Kuo A."/>
            <person name="Liang C."/>
            <person name="Lipzen A."/>
            <person name="Lutzoni F."/>
            <person name="Magnuson J."/>
            <person name="Mondo S."/>
            <person name="Nolan M."/>
            <person name="Ohm R."/>
            <person name="Pangilinan J."/>
            <person name="Park H.-J."/>
            <person name="Ramirez L."/>
            <person name="Alfaro M."/>
            <person name="Sun H."/>
            <person name="Tritt A."/>
            <person name="Yoshinaga Y."/>
            <person name="Zwiers L.-H."/>
            <person name="Turgeon B."/>
            <person name="Goodwin S."/>
            <person name="Spatafora J."/>
            <person name="Crous P."/>
            <person name="Grigoriev I."/>
        </authorList>
    </citation>
    <scope>NUCLEOTIDE SEQUENCE</scope>
    <source>
        <strain evidence="4">CBS 121739</strain>
    </source>
</reference>
<protein>
    <submittedName>
        <fullName evidence="4">Mog1p/PsbP-like protein</fullName>
    </submittedName>
</protein>
<sequence length="198" mass="21893">MATYSKTDLYGGAITADLPSTYVDVSSFRQVPDHQEVYVDKDGLTSVIFEILNYVGPEIAATDEDALKYHFEDIAEGTNDTTKYLIAASAKLSKLPTTPVYLLAATQTPAPAEPSPFGKPPKPQPDFYGILLILVRLPQKKTDIVVTINVPHVPGEYVKEDVDLQAQRLGPLMETAMEMRGKVLESFEIREWGLFGEE</sequence>
<name>A0A6A6W5V3_9PEZI</name>
<dbReference type="Gene3D" id="3.40.1000.10">
    <property type="entry name" value="Mog1/PsbP, alpha/beta/alpha sandwich"/>
    <property type="match status" value="1"/>
</dbReference>
<dbReference type="Pfam" id="PF04603">
    <property type="entry name" value="Mog1"/>
    <property type="match status" value="1"/>
</dbReference>
<keyword evidence="5" id="KW-1185">Reference proteome</keyword>
<comment type="similarity">
    <text evidence="1">Belongs to the MOG1 family.</text>
</comment>
<dbReference type="InterPro" id="IPR007681">
    <property type="entry name" value="Mog1"/>
</dbReference>
<proteinExistence type="inferred from homology"/>
<dbReference type="SUPFAM" id="SSF55724">
    <property type="entry name" value="Mog1p/PsbP-like"/>
    <property type="match status" value="1"/>
</dbReference>
<dbReference type="EMBL" id="ML996572">
    <property type="protein sequence ID" value="KAF2758262.1"/>
    <property type="molecule type" value="Genomic_DNA"/>
</dbReference>
<evidence type="ECO:0000313" key="5">
    <source>
        <dbReference type="Proteomes" id="UP000799437"/>
    </source>
</evidence>
<dbReference type="GO" id="GO:0031267">
    <property type="term" value="F:small GTPase binding"/>
    <property type="evidence" value="ECO:0007669"/>
    <property type="project" value="TreeGrafter"/>
</dbReference>
<dbReference type="InterPro" id="IPR016123">
    <property type="entry name" value="Mog1/PsbP_a/b/a-sand"/>
</dbReference>
<accession>A0A6A6W5V3</accession>
<dbReference type="GO" id="GO:0006606">
    <property type="term" value="P:protein import into nucleus"/>
    <property type="evidence" value="ECO:0007669"/>
    <property type="project" value="TreeGrafter"/>
</dbReference>
<keyword evidence="3" id="KW-0653">Protein transport</keyword>
<dbReference type="GeneID" id="54485101"/>
<dbReference type="AlphaFoldDB" id="A0A6A6W5V3"/>
<evidence type="ECO:0000256" key="2">
    <source>
        <dbReference type="ARBA" id="ARBA00022448"/>
    </source>
</evidence>
<evidence type="ECO:0000313" key="4">
    <source>
        <dbReference type="EMBL" id="KAF2758262.1"/>
    </source>
</evidence>
<dbReference type="PANTHER" id="PTHR15837:SF0">
    <property type="entry name" value="RAN GUANINE NUCLEOTIDE RELEASE FACTOR"/>
    <property type="match status" value="1"/>
</dbReference>
<dbReference type="PANTHER" id="PTHR15837">
    <property type="entry name" value="RAN GUANINE NUCLEOTIDE RELEASE FACTOR"/>
    <property type="match status" value="1"/>
</dbReference>
<dbReference type="OrthoDB" id="10255285at2759"/>
<dbReference type="GO" id="GO:0005634">
    <property type="term" value="C:nucleus"/>
    <property type="evidence" value="ECO:0007669"/>
    <property type="project" value="TreeGrafter"/>
</dbReference>
<evidence type="ECO:0000256" key="3">
    <source>
        <dbReference type="ARBA" id="ARBA00022927"/>
    </source>
</evidence>
<dbReference type="GO" id="GO:0005085">
    <property type="term" value="F:guanyl-nucleotide exchange factor activity"/>
    <property type="evidence" value="ECO:0007669"/>
    <property type="project" value="TreeGrafter"/>
</dbReference>
<organism evidence="4 5">
    <name type="scientific">Pseudovirgaria hyperparasitica</name>
    <dbReference type="NCBI Taxonomy" id="470096"/>
    <lineage>
        <taxon>Eukaryota</taxon>
        <taxon>Fungi</taxon>
        <taxon>Dikarya</taxon>
        <taxon>Ascomycota</taxon>
        <taxon>Pezizomycotina</taxon>
        <taxon>Dothideomycetes</taxon>
        <taxon>Dothideomycetes incertae sedis</taxon>
        <taxon>Acrospermales</taxon>
        <taxon>Acrospermaceae</taxon>
        <taxon>Pseudovirgaria</taxon>
    </lineage>
</organism>
<dbReference type="Proteomes" id="UP000799437">
    <property type="component" value="Unassembled WGS sequence"/>
</dbReference>
<dbReference type="RefSeq" id="XP_033600713.1">
    <property type="nucleotide sequence ID" value="XM_033744047.1"/>
</dbReference>
<keyword evidence="2" id="KW-0813">Transport</keyword>